<keyword evidence="1 6" id="KW-0489">Methyltransferase</keyword>
<keyword evidence="2 6" id="KW-0808">Transferase</keyword>
<dbReference type="InterPro" id="IPR014777">
    <property type="entry name" value="4pyrrole_Mease_sub1"/>
</dbReference>
<dbReference type="PANTHER" id="PTHR45790">
    <property type="entry name" value="SIROHEME SYNTHASE-RELATED"/>
    <property type="match status" value="1"/>
</dbReference>
<proteinExistence type="predicted"/>
<dbReference type="eggNOG" id="COG2875">
    <property type="taxonomic scope" value="Bacteria"/>
</dbReference>
<dbReference type="CDD" id="cd11724">
    <property type="entry name" value="TP_methylase"/>
    <property type="match status" value="1"/>
</dbReference>
<sequence length="317" mass="35574">MQLRFRLSFTVLLGCLMLLVGAISAHSGSIKPGTFYVVGVGPAGPEHTTLRALEVIKGVDYILCEDKMVERFKPYVKDKPVLADPWKGMWDYKGKPWEELPKMKLEEKRAFQEERIRIREEIVRQIKEKLAQGKTVALLDSGDPCLFGPSHWFSEGFEPQQVEIIPGVGAFTAAMAALKKSSIPAYDTRFVMQTSPYFFTGSGKEMLGELAKYPISMVFYMGIRELPNLVPLLRQSHPGDLPIAVVYNAGYPDKEKVVKGTLDTILEQVAGEKEKWMGLIIVGRCLEGKPYRTRVENLVGYQDVKKSKQSDSTVPKP</sequence>
<dbReference type="RefSeq" id="WP_013706566.1">
    <property type="nucleotide sequence ID" value="NC_015388.1"/>
</dbReference>
<evidence type="ECO:0000313" key="6">
    <source>
        <dbReference type="EMBL" id="AEB09456.1"/>
    </source>
</evidence>
<dbReference type="Gene3D" id="3.40.1010.10">
    <property type="entry name" value="Cobalt-precorrin-4 Transmethylase, Domain 1"/>
    <property type="match status" value="1"/>
</dbReference>
<evidence type="ECO:0000313" key="7">
    <source>
        <dbReference type="Proteomes" id="UP000000483"/>
    </source>
</evidence>
<dbReference type="Gene3D" id="3.30.950.10">
    <property type="entry name" value="Methyltransferase, Cobalt-precorrin-4 Transmethylase, Domain 2"/>
    <property type="match status" value="1"/>
</dbReference>
<reference evidence="7" key="2">
    <citation type="submission" date="2011-03" db="EMBL/GenBank/DDBJ databases">
        <title>The complete genome of Desulfobacca acetoxidans DSM 11109.</title>
        <authorList>
            <consortium name="US DOE Joint Genome Institute (JGI-PGF)"/>
            <person name="Lucas S."/>
            <person name="Copeland A."/>
            <person name="Lapidus A."/>
            <person name="Bruce D."/>
            <person name="Goodwin L."/>
            <person name="Pitluck S."/>
            <person name="Peters L."/>
            <person name="Kyrpides N."/>
            <person name="Mavromatis K."/>
            <person name="Ivanova N."/>
            <person name="Ovchinnikova G."/>
            <person name="Teshima H."/>
            <person name="Detter J.C."/>
            <person name="Han C."/>
            <person name="Land M."/>
            <person name="Hauser L."/>
            <person name="Markowitz V."/>
            <person name="Cheng J.-F."/>
            <person name="Hugenholtz P."/>
            <person name="Woyke T."/>
            <person name="Wu D."/>
            <person name="Spring S."/>
            <person name="Schueler E."/>
            <person name="Brambilla E."/>
            <person name="Klenk H.-P."/>
            <person name="Eisen J.A."/>
        </authorList>
    </citation>
    <scope>NUCLEOTIDE SEQUENCE [LARGE SCALE GENOMIC DNA]</scope>
    <source>
        <strain evidence="7">ATCC 700848 / DSM 11109 / ASRB2</strain>
    </source>
</reference>
<dbReference type="STRING" id="880072.Desac_1605"/>
<gene>
    <name evidence="6" type="ordered locus">Desac_1605</name>
</gene>
<protein>
    <submittedName>
        <fullName evidence="6">Uroporphyrin-III C/tetrapyrrole (Corrin/Porphyrin) methyltransferase</fullName>
    </submittedName>
</protein>
<dbReference type="PANTHER" id="PTHR45790:SF3">
    <property type="entry name" value="S-ADENOSYL-L-METHIONINE-DEPENDENT UROPORPHYRINOGEN III METHYLTRANSFERASE, CHLOROPLASTIC"/>
    <property type="match status" value="1"/>
</dbReference>
<dbReference type="GO" id="GO:0032259">
    <property type="term" value="P:methylation"/>
    <property type="evidence" value="ECO:0007669"/>
    <property type="project" value="UniProtKB-KW"/>
</dbReference>
<reference evidence="6 7" key="1">
    <citation type="journal article" date="2011" name="Stand. Genomic Sci.">
        <title>Complete genome sequence of the acetate-degrading sulfate reducer Desulfobacca acetoxidans type strain (ASRB2).</title>
        <authorList>
            <person name="Goker M."/>
            <person name="Teshima H."/>
            <person name="Lapidus A."/>
            <person name="Nolan M."/>
            <person name="Lucas S."/>
            <person name="Hammon N."/>
            <person name="Deshpande S."/>
            <person name="Cheng J.F."/>
            <person name="Tapia R."/>
            <person name="Han C."/>
            <person name="Goodwin L."/>
            <person name="Pitluck S."/>
            <person name="Huntemann M."/>
            <person name="Liolios K."/>
            <person name="Ivanova N."/>
            <person name="Pagani I."/>
            <person name="Mavromatis K."/>
            <person name="Ovchinikova G."/>
            <person name="Pati A."/>
            <person name="Chen A."/>
            <person name="Palaniappan K."/>
            <person name="Land M."/>
            <person name="Hauser L."/>
            <person name="Brambilla E.M."/>
            <person name="Rohde M."/>
            <person name="Spring S."/>
            <person name="Detter J.C."/>
            <person name="Woyke T."/>
            <person name="Bristow J."/>
            <person name="Eisen J.A."/>
            <person name="Markowitz V."/>
            <person name="Hugenholtz P."/>
            <person name="Kyrpides N.C."/>
            <person name="Klenk H.P."/>
        </authorList>
    </citation>
    <scope>NUCLEOTIDE SEQUENCE [LARGE SCALE GENOMIC DNA]</scope>
    <source>
        <strain evidence="7">ATCC 700848 / DSM 11109 / ASRB2</strain>
    </source>
</reference>
<accession>F2NHX1</accession>
<organism evidence="6 7">
    <name type="scientific">Desulfobacca acetoxidans (strain ATCC 700848 / DSM 11109 / ASRB2)</name>
    <dbReference type="NCBI Taxonomy" id="880072"/>
    <lineage>
        <taxon>Bacteria</taxon>
        <taxon>Pseudomonadati</taxon>
        <taxon>Thermodesulfobacteriota</taxon>
        <taxon>Desulfobaccia</taxon>
        <taxon>Desulfobaccales</taxon>
        <taxon>Desulfobaccaceae</taxon>
        <taxon>Desulfobacca</taxon>
    </lineage>
</organism>
<evidence type="ECO:0000256" key="4">
    <source>
        <dbReference type="ARBA" id="ARBA00023244"/>
    </source>
</evidence>
<dbReference type="Pfam" id="PF00590">
    <property type="entry name" value="TP_methylase"/>
    <property type="match status" value="1"/>
</dbReference>
<keyword evidence="7" id="KW-1185">Reference proteome</keyword>
<dbReference type="InterPro" id="IPR035996">
    <property type="entry name" value="4pyrrol_Methylase_sf"/>
</dbReference>
<dbReference type="AlphaFoldDB" id="F2NHX1"/>
<dbReference type="InterPro" id="IPR050161">
    <property type="entry name" value="Siro_Cobalamin_biosynth"/>
</dbReference>
<dbReference type="InterPro" id="IPR014776">
    <property type="entry name" value="4pyrrole_Mease_sub2"/>
</dbReference>
<dbReference type="EMBL" id="CP002629">
    <property type="protein sequence ID" value="AEB09456.1"/>
    <property type="molecule type" value="Genomic_DNA"/>
</dbReference>
<dbReference type="Proteomes" id="UP000000483">
    <property type="component" value="Chromosome"/>
</dbReference>
<dbReference type="KEGG" id="dao:Desac_1605"/>
<dbReference type="SUPFAM" id="SSF53790">
    <property type="entry name" value="Tetrapyrrole methylase"/>
    <property type="match status" value="1"/>
</dbReference>
<dbReference type="GO" id="GO:0004851">
    <property type="term" value="F:uroporphyrin-III C-methyltransferase activity"/>
    <property type="evidence" value="ECO:0007669"/>
    <property type="project" value="TreeGrafter"/>
</dbReference>
<name>F2NHX1_DESAR</name>
<keyword evidence="3" id="KW-0949">S-adenosyl-L-methionine</keyword>
<evidence type="ECO:0000256" key="3">
    <source>
        <dbReference type="ARBA" id="ARBA00022691"/>
    </source>
</evidence>
<dbReference type="GO" id="GO:0019354">
    <property type="term" value="P:siroheme biosynthetic process"/>
    <property type="evidence" value="ECO:0007669"/>
    <property type="project" value="TreeGrafter"/>
</dbReference>
<evidence type="ECO:0000259" key="5">
    <source>
        <dbReference type="Pfam" id="PF00590"/>
    </source>
</evidence>
<dbReference type="OrthoDB" id="9804789at2"/>
<feature type="domain" description="Tetrapyrrole methylase" evidence="5">
    <location>
        <begin position="34"/>
        <end position="265"/>
    </location>
</feature>
<dbReference type="HOGENOM" id="CLU_011276_7_0_7"/>
<evidence type="ECO:0000256" key="1">
    <source>
        <dbReference type="ARBA" id="ARBA00022603"/>
    </source>
</evidence>
<keyword evidence="4" id="KW-0627">Porphyrin biosynthesis</keyword>
<dbReference type="InterPro" id="IPR000878">
    <property type="entry name" value="4pyrrol_Mease"/>
</dbReference>
<evidence type="ECO:0000256" key="2">
    <source>
        <dbReference type="ARBA" id="ARBA00022679"/>
    </source>
</evidence>